<keyword evidence="2" id="KW-0328">Glycosyltransferase</keyword>
<keyword evidence="4" id="KW-0472">Membrane</keyword>
<proteinExistence type="inferred from homology"/>
<organism evidence="5 7">
    <name type="scientific">Candidatus Chlorohelix allophototropha</name>
    <dbReference type="NCBI Taxonomy" id="3003348"/>
    <lineage>
        <taxon>Bacteria</taxon>
        <taxon>Bacillati</taxon>
        <taxon>Chloroflexota</taxon>
        <taxon>Chloroflexia</taxon>
        <taxon>Candidatus Chloroheliales</taxon>
        <taxon>Candidatus Chloroheliaceae</taxon>
        <taxon>Candidatus Chlorohelix</taxon>
    </lineage>
</organism>
<dbReference type="InterPro" id="IPR029044">
    <property type="entry name" value="Nucleotide-diphossugar_trans"/>
</dbReference>
<dbReference type="Gene3D" id="3.90.550.10">
    <property type="entry name" value="Spore Coat Polysaccharide Biosynthesis Protein SpsA, Chain A"/>
    <property type="match status" value="1"/>
</dbReference>
<evidence type="ECO:0000313" key="7">
    <source>
        <dbReference type="Proteomes" id="UP000521676"/>
    </source>
</evidence>
<reference evidence="6" key="2">
    <citation type="journal article" date="2024" name="Nature">
        <title>Anoxygenic phototroph of the Chloroflexota uses a type I reaction centre.</title>
        <authorList>
            <person name="Tsuji J.M."/>
            <person name="Shaw N.A."/>
            <person name="Nagashima S."/>
            <person name="Venkiteswaran J.J."/>
            <person name="Schiff S.L."/>
            <person name="Watanabe T."/>
            <person name="Fukui M."/>
            <person name="Hanada S."/>
            <person name="Tank M."/>
            <person name="Neufeld J.D."/>
        </authorList>
    </citation>
    <scope>NUCLEOTIDE SEQUENCE</scope>
    <source>
        <strain evidence="6">L227-S17</strain>
    </source>
</reference>
<dbReference type="Pfam" id="PF13641">
    <property type="entry name" value="Glyco_tranf_2_3"/>
    <property type="match status" value="1"/>
</dbReference>
<dbReference type="EMBL" id="JACATZ010000001">
    <property type="protein sequence ID" value="NWJ45881.1"/>
    <property type="molecule type" value="Genomic_DNA"/>
</dbReference>
<dbReference type="GO" id="GO:0016757">
    <property type="term" value="F:glycosyltransferase activity"/>
    <property type="evidence" value="ECO:0007669"/>
    <property type="project" value="UniProtKB-KW"/>
</dbReference>
<evidence type="ECO:0000313" key="5">
    <source>
        <dbReference type="EMBL" id="NWJ45881.1"/>
    </source>
</evidence>
<evidence type="ECO:0000256" key="1">
    <source>
        <dbReference type="ARBA" id="ARBA00006739"/>
    </source>
</evidence>
<dbReference type="CDD" id="cd06438">
    <property type="entry name" value="EpsO_like"/>
    <property type="match status" value="1"/>
</dbReference>
<sequence>MLEIVFGLIMTVLLGLLLPLVVYLIMLVIAGAFYRKPNSQKRSLLELERNGKYPNLVIMIPAHDEALTLPATLQHFNMLSLDRAGKVKPRIVVIADNCTDNTAELAREVGVEVYERFDTENRGKGHALRWAFEKLPQDFPAYEAVVIFDADTVPHAEFMIEAAAAYSRGVSVMQGRYDVLDPHETWRSSLTYVAFALFNHVRPLGRAVLKLSDGLKGNGMLISRKVLEKLPWNAYSLVEDIEYTSRLVQADMKVEYVPEAKLYGQAAASSKQALSQRLRWEGGRGAQARKDIPGLLKTALLKRNVAAFDRAMDLIIPPLGLLVALLIFSSLLNMLAWLLVGGAWLGWTLSLFGLSLVGIIIFVLGGLLVARVPARAYLALARAPFYIAWKLWVYVILVTRRLPSEWVRTERAKIEVQDVNQVTRS</sequence>
<evidence type="ECO:0000313" key="8">
    <source>
        <dbReference type="Proteomes" id="UP001431572"/>
    </source>
</evidence>
<feature type="transmembrane region" description="Helical" evidence="4">
    <location>
        <begin position="346"/>
        <end position="370"/>
    </location>
</feature>
<feature type="transmembrane region" description="Helical" evidence="4">
    <location>
        <begin position="319"/>
        <end position="340"/>
    </location>
</feature>
<feature type="transmembrane region" description="Helical" evidence="4">
    <location>
        <begin position="377"/>
        <end position="397"/>
    </location>
</feature>
<accession>A0A8T7M214</accession>
<keyword evidence="3" id="KW-0808">Transferase</keyword>
<keyword evidence="8" id="KW-1185">Reference proteome</keyword>
<dbReference type="PANTHER" id="PTHR43630:SF1">
    <property type="entry name" value="POLY-BETA-1,6-N-ACETYL-D-GLUCOSAMINE SYNTHASE"/>
    <property type="match status" value="1"/>
</dbReference>
<dbReference type="EMBL" id="CP128399">
    <property type="protein sequence ID" value="WJW67745.1"/>
    <property type="molecule type" value="Genomic_DNA"/>
</dbReference>
<name>A0A8T7M214_9CHLR</name>
<dbReference type="AlphaFoldDB" id="A0A8T7M214"/>
<dbReference type="Proteomes" id="UP001431572">
    <property type="component" value="Chromosome 1"/>
</dbReference>
<gene>
    <name evidence="5" type="ORF">HXX08_08385</name>
    <name evidence="6" type="ORF">OZ401_001020</name>
</gene>
<evidence type="ECO:0000256" key="4">
    <source>
        <dbReference type="SAM" id="Phobius"/>
    </source>
</evidence>
<protein>
    <submittedName>
        <fullName evidence="5">Glycosyltransferase family 2 protein</fullName>
    </submittedName>
</protein>
<dbReference type="PANTHER" id="PTHR43630">
    <property type="entry name" value="POLY-BETA-1,6-N-ACETYL-D-GLUCOSAMINE SYNTHASE"/>
    <property type="match status" value="1"/>
</dbReference>
<feature type="transmembrane region" description="Helical" evidence="4">
    <location>
        <begin position="6"/>
        <end position="34"/>
    </location>
</feature>
<reference evidence="5 7" key="1">
    <citation type="submission" date="2020-06" db="EMBL/GenBank/DDBJ databases">
        <title>Anoxygenic phototrophic Chloroflexota member uses a Type I reaction center.</title>
        <authorList>
            <person name="Tsuji J.M."/>
            <person name="Shaw N.A."/>
            <person name="Nagashima S."/>
            <person name="Venkiteswaran J."/>
            <person name="Schiff S.L."/>
            <person name="Hanada S."/>
            <person name="Tank M."/>
            <person name="Neufeld J.D."/>
        </authorList>
    </citation>
    <scope>NUCLEOTIDE SEQUENCE [LARGE SCALE GENOMIC DNA]</scope>
    <source>
        <strain evidence="5">L227-S17</strain>
    </source>
</reference>
<dbReference type="RefSeq" id="WP_341469635.1">
    <property type="nucleotide sequence ID" value="NZ_CP128399.1"/>
</dbReference>
<dbReference type="SUPFAM" id="SSF53448">
    <property type="entry name" value="Nucleotide-diphospho-sugar transferases"/>
    <property type="match status" value="1"/>
</dbReference>
<keyword evidence="4" id="KW-0812">Transmembrane</keyword>
<keyword evidence="4" id="KW-1133">Transmembrane helix</keyword>
<evidence type="ECO:0000256" key="2">
    <source>
        <dbReference type="ARBA" id="ARBA00022676"/>
    </source>
</evidence>
<dbReference type="Proteomes" id="UP000521676">
    <property type="component" value="Unassembled WGS sequence"/>
</dbReference>
<evidence type="ECO:0000256" key="3">
    <source>
        <dbReference type="ARBA" id="ARBA00022679"/>
    </source>
</evidence>
<evidence type="ECO:0000313" key="6">
    <source>
        <dbReference type="EMBL" id="WJW67745.1"/>
    </source>
</evidence>
<comment type="similarity">
    <text evidence="1">Belongs to the glycosyltransferase 2 family.</text>
</comment>